<feature type="non-terminal residue" evidence="1">
    <location>
        <position position="1"/>
    </location>
</feature>
<dbReference type="AlphaFoldDB" id="A0A821Q146"/>
<evidence type="ECO:0000313" key="3">
    <source>
        <dbReference type="Proteomes" id="UP000663873"/>
    </source>
</evidence>
<dbReference type="Proteomes" id="UP000663873">
    <property type="component" value="Unassembled WGS sequence"/>
</dbReference>
<dbReference type="Proteomes" id="UP000663848">
    <property type="component" value="Unassembled WGS sequence"/>
</dbReference>
<protein>
    <submittedName>
        <fullName evidence="1">Uncharacterized protein</fullName>
    </submittedName>
</protein>
<keyword evidence="3" id="KW-1185">Reference proteome</keyword>
<organism evidence="1 3">
    <name type="scientific">Rotaria socialis</name>
    <dbReference type="NCBI Taxonomy" id="392032"/>
    <lineage>
        <taxon>Eukaryota</taxon>
        <taxon>Metazoa</taxon>
        <taxon>Spiralia</taxon>
        <taxon>Gnathifera</taxon>
        <taxon>Rotifera</taxon>
        <taxon>Eurotatoria</taxon>
        <taxon>Bdelloidea</taxon>
        <taxon>Philodinida</taxon>
        <taxon>Philodinidae</taxon>
        <taxon>Rotaria</taxon>
    </lineage>
</organism>
<reference evidence="1" key="1">
    <citation type="submission" date="2021-02" db="EMBL/GenBank/DDBJ databases">
        <authorList>
            <person name="Nowell W R."/>
        </authorList>
    </citation>
    <scope>NUCLEOTIDE SEQUENCE</scope>
</reference>
<evidence type="ECO:0000313" key="2">
    <source>
        <dbReference type="EMBL" id="CAF5029297.1"/>
    </source>
</evidence>
<name>A0A821Q146_9BILA</name>
<proteinExistence type="predicted"/>
<accession>A0A821Q146</accession>
<dbReference type="EMBL" id="CAJOBR010042256">
    <property type="protein sequence ID" value="CAF5029297.1"/>
    <property type="molecule type" value="Genomic_DNA"/>
</dbReference>
<comment type="caution">
    <text evidence="1">The sequence shown here is derived from an EMBL/GenBank/DDBJ whole genome shotgun (WGS) entry which is preliminary data.</text>
</comment>
<sequence length="41" mass="4901">MRRIHPIKIRVKHNGHIEKNPTLNNFKDDQIPITTQIEPWA</sequence>
<gene>
    <name evidence="2" type="ORF">QYT958_LOCUS40550</name>
    <name evidence="1" type="ORF">UJA718_LOCUS41773</name>
</gene>
<evidence type="ECO:0000313" key="1">
    <source>
        <dbReference type="EMBL" id="CAF4812134.1"/>
    </source>
</evidence>
<dbReference type="EMBL" id="CAJOBP010050845">
    <property type="protein sequence ID" value="CAF4812134.1"/>
    <property type="molecule type" value="Genomic_DNA"/>
</dbReference>